<organism evidence="1 2">
    <name type="scientific">Phaeobacter italicus</name>
    <dbReference type="NCBI Taxonomy" id="481446"/>
    <lineage>
        <taxon>Bacteria</taxon>
        <taxon>Pseudomonadati</taxon>
        <taxon>Pseudomonadota</taxon>
        <taxon>Alphaproteobacteria</taxon>
        <taxon>Rhodobacterales</taxon>
        <taxon>Roseobacteraceae</taxon>
        <taxon>Phaeobacter</taxon>
    </lineage>
</organism>
<accession>A0A0H5DI79</accession>
<dbReference type="SUPFAM" id="SSF53335">
    <property type="entry name" value="S-adenosyl-L-methionine-dependent methyltransferases"/>
    <property type="match status" value="1"/>
</dbReference>
<dbReference type="GO" id="GO:0032259">
    <property type="term" value="P:methylation"/>
    <property type="evidence" value="ECO:0007669"/>
    <property type="project" value="UniProtKB-KW"/>
</dbReference>
<keyword evidence="1" id="KW-0808">Transferase</keyword>
<dbReference type="Proteomes" id="UP000043764">
    <property type="component" value="Unassembled WGS sequence"/>
</dbReference>
<proteinExistence type="predicted"/>
<dbReference type="CDD" id="cd02440">
    <property type="entry name" value="AdoMet_MTases"/>
    <property type="match status" value="1"/>
</dbReference>
<dbReference type="EMBL" id="CVRL01000025">
    <property type="protein sequence ID" value="CRL11240.1"/>
    <property type="molecule type" value="Genomic_DNA"/>
</dbReference>
<dbReference type="InterPro" id="IPR029063">
    <property type="entry name" value="SAM-dependent_MTases_sf"/>
</dbReference>
<dbReference type="Pfam" id="PF13489">
    <property type="entry name" value="Methyltransf_23"/>
    <property type="match status" value="1"/>
</dbReference>
<reference evidence="2" key="1">
    <citation type="submission" date="2015-05" db="EMBL/GenBank/DDBJ databases">
        <authorList>
            <person name="Rodrigo-Torres Lidia"/>
            <person name="Arahal R.David."/>
        </authorList>
    </citation>
    <scope>NUCLEOTIDE SEQUENCE [LARGE SCALE GENOMIC DNA]</scope>
    <source>
        <strain evidence="2">CECT 7321</strain>
    </source>
</reference>
<gene>
    <name evidence="1" type="ORF">NIT7321_02093</name>
</gene>
<evidence type="ECO:0000313" key="1">
    <source>
        <dbReference type="EMBL" id="CRL11240.1"/>
    </source>
</evidence>
<evidence type="ECO:0000313" key="2">
    <source>
        <dbReference type="Proteomes" id="UP000043764"/>
    </source>
</evidence>
<dbReference type="GO" id="GO:0008168">
    <property type="term" value="F:methyltransferase activity"/>
    <property type="evidence" value="ECO:0007669"/>
    <property type="project" value="UniProtKB-KW"/>
</dbReference>
<keyword evidence="1" id="KW-0489">Methyltransferase</keyword>
<name>A0A0H5DI79_9RHOB</name>
<dbReference type="STRING" id="481446.NIT7645_01193"/>
<sequence length="204" mass="21894">MTDKFLDKAYGLETPEATMEHYNQWAASYDSEIAENGYATPGRIAAALARYAKDRAEPILDFGCGTGLSGLALRAAGFSTLDGMEPASEMRAEAEAKGIYRRLIAIDVADPSPIPKGAYRQISGCGVLGTGAAPPQVFDMILHALPKGGLFVFSLNDHALADPAYTGKLNEWLDCCAARLLFRDHGDHLPGLNLKSTVYVIEKA</sequence>
<dbReference type="PANTHER" id="PTHR43861">
    <property type="entry name" value="TRANS-ACONITATE 2-METHYLTRANSFERASE-RELATED"/>
    <property type="match status" value="1"/>
</dbReference>
<dbReference type="Gene3D" id="3.40.50.150">
    <property type="entry name" value="Vaccinia Virus protein VP39"/>
    <property type="match status" value="1"/>
</dbReference>
<protein>
    <submittedName>
        <fullName evidence="1">Putative methyltransferase (Contains TPR repeat)</fullName>
    </submittedName>
</protein>
<keyword evidence="2" id="KW-1185">Reference proteome</keyword>
<dbReference type="RefSeq" id="WP_050673418.1">
    <property type="nucleotide sequence ID" value="NZ_CVRL01000025.1"/>
</dbReference>
<dbReference type="AlphaFoldDB" id="A0A0H5DI79"/>